<dbReference type="Pfam" id="PF13692">
    <property type="entry name" value="Glyco_trans_1_4"/>
    <property type="match status" value="1"/>
</dbReference>
<dbReference type="EMBL" id="JAGSPA010000002">
    <property type="protein sequence ID" value="MBV7256759.1"/>
    <property type="molecule type" value="Genomic_DNA"/>
</dbReference>
<dbReference type="RefSeq" id="WP_218445493.1">
    <property type="nucleotide sequence ID" value="NZ_JAGSPA010000002.1"/>
</dbReference>
<gene>
    <name evidence="1" type="ORF">KCG44_08160</name>
</gene>
<proteinExistence type="predicted"/>
<dbReference type="PANTHER" id="PTHR12526:SF635">
    <property type="entry name" value="GLYCOSYL TRANSFERASE GROUP 1"/>
    <property type="match status" value="1"/>
</dbReference>
<dbReference type="Proteomes" id="UP000722336">
    <property type="component" value="Unassembled WGS sequence"/>
</dbReference>
<sequence length="346" mass="36732">MRIVTAIYGQGRGGSERAAMRLVRGWRAAGHDVDCIGERGDGKARPYALAARIARACGAAPTDVLFAPGQTYAVPFALSRVRTGNAPPLVTKISNMPEAGLRGAAGRFWLGQQRRWTNVFVAPDEMSRNALARAMPALAPRLIAIANPAADEPHLRALRKIRGPDADGLNLLAIGRLVRQKNFALLIRAFAQIMQPGDRLTILGDGPEKARLSALARRLSVDIDLPGHQIDVTPWIARATAFASSSEFEGLPAVLVEAMAAGLPIAATDSSPAIGTLLRNGELGILVSDGSVPAFASALTRLRDFTPNQEKMYDAACTFTGERAAPAYLALFESLANSAGHANANR</sequence>
<name>A0ABS6SEE4_9SPHN</name>
<evidence type="ECO:0000313" key="2">
    <source>
        <dbReference type="Proteomes" id="UP000722336"/>
    </source>
</evidence>
<keyword evidence="2" id="KW-1185">Reference proteome</keyword>
<comment type="caution">
    <text evidence="1">The sequence shown here is derived from an EMBL/GenBank/DDBJ whole genome shotgun (WGS) entry which is preliminary data.</text>
</comment>
<organism evidence="1 2">
    <name type="scientific">Pacificimonas pallii</name>
    <dbReference type="NCBI Taxonomy" id="2827236"/>
    <lineage>
        <taxon>Bacteria</taxon>
        <taxon>Pseudomonadati</taxon>
        <taxon>Pseudomonadota</taxon>
        <taxon>Alphaproteobacteria</taxon>
        <taxon>Sphingomonadales</taxon>
        <taxon>Sphingosinicellaceae</taxon>
        <taxon>Pacificimonas</taxon>
    </lineage>
</organism>
<protein>
    <submittedName>
        <fullName evidence="1">Glycosyltransferase</fullName>
    </submittedName>
</protein>
<evidence type="ECO:0000313" key="1">
    <source>
        <dbReference type="EMBL" id="MBV7256759.1"/>
    </source>
</evidence>
<reference evidence="1 2" key="1">
    <citation type="submission" date="2021-04" db="EMBL/GenBank/DDBJ databases">
        <authorList>
            <person name="Pira H."/>
            <person name="Risdian C."/>
            <person name="Wink J."/>
        </authorList>
    </citation>
    <scope>NUCLEOTIDE SEQUENCE [LARGE SCALE GENOMIC DNA]</scope>
    <source>
        <strain evidence="1 2">WHA3</strain>
    </source>
</reference>
<dbReference type="PANTHER" id="PTHR12526">
    <property type="entry name" value="GLYCOSYLTRANSFERASE"/>
    <property type="match status" value="1"/>
</dbReference>
<dbReference type="CDD" id="cd03811">
    <property type="entry name" value="GT4_GT28_WabH-like"/>
    <property type="match status" value="1"/>
</dbReference>
<accession>A0ABS6SEE4</accession>